<dbReference type="Gene3D" id="6.10.140.2220">
    <property type="match status" value="1"/>
</dbReference>
<dbReference type="PROSITE" id="PS01360">
    <property type="entry name" value="ZF_MYND_1"/>
    <property type="match status" value="1"/>
</dbReference>
<evidence type="ECO:0000259" key="6">
    <source>
        <dbReference type="PROSITE" id="PS50865"/>
    </source>
</evidence>
<dbReference type="OrthoDB" id="341421at2759"/>
<organism evidence="7 8">
    <name type="scientific">Diacronema lutheri</name>
    <name type="common">Unicellular marine alga</name>
    <name type="synonym">Monochrysis lutheri</name>
    <dbReference type="NCBI Taxonomy" id="2081491"/>
    <lineage>
        <taxon>Eukaryota</taxon>
        <taxon>Haptista</taxon>
        <taxon>Haptophyta</taxon>
        <taxon>Pavlovophyceae</taxon>
        <taxon>Pavlovales</taxon>
        <taxon>Pavlovaceae</taxon>
        <taxon>Diacronema</taxon>
    </lineage>
</organism>
<name>A0A8J5XL51_DIALT</name>
<comment type="caution">
    <text evidence="7">The sequence shown here is derived from an EMBL/GenBank/DDBJ whole genome shotgun (WGS) entry which is preliminary data.</text>
</comment>
<keyword evidence="2 4" id="KW-0863">Zinc-finger</keyword>
<feature type="domain" description="MYND-type" evidence="6">
    <location>
        <begin position="380"/>
        <end position="421"/>
    </location>
</feature>
<dbReference type="GO" id="GO:0008270">
    <property type="term" value="F:zinc ion binding"/>
    <property type="evidence" value="ECO:0007669"/>
    <property type="project" value="UniProtKB-KW"/>
</dbReference>
<reference evidence="7" key="1">
    <citation type="submission" date="2021-05" db="EMBL/GenBank/DDBJ databases">
        <title>The genome of the haptophyte Pavlova lutheri (Diacronema luteri, Pavlovales) - a model for lipid biosynthesis in eukaryotic algae.</title>
        <authorList>
            <person name="Hulatt C.J."/>
            <person name="Posewitz M.C."/>
        </authorList>
    </citation>
    <scope>NUCLEOTIDE SEQUENCE</scope>
    <source>
        <strain evidence="7">NIVA-4/92</strain>
    </source>
</reference>
<keyword evidence="1" id="KW-0479">Metal-binding</keyword>
<dbReference type="SUPFAM" id="SSF144232">
    <property type="entry name" value="HIT/MYND zinc finger-like"/>
    <property type="match status" value="1"/>
</dbReference>
<dbReference type="InterPro" id="IPR011989">
    <property type="entry name" value="ARM-like"/>
</dbReference>
<keyword evidence="8" id="KW-1185">Reference proteome</keyword>
<evidence type="ECO:0000256" key="3">
    <source>
        <dbReference type="ARBA" id="ARBA00022833"/>
    </source>
</evidence>
<dbReference type="Gene3D" id="1.25.10.10">
    <property type="entry name" value="Leucine-rich Repeat Variant"/>
    <property type="match status" value="1"/>
</dbReference>
<gene>
    <name evidence="7" type="ORF">KFE25_008207</name>
</gene>
<feature type="repeat" description="ARM" evidence="5">
    <location>
        <begin position="822"/>
        <end position="851"/>
    </location>
</feature>
<evidence type="ECO:0000313" key="7">
    <source>
        <dbReference type="EMBL" id="KAG8466828.1"/>
    </source>
</evidence>
<proteinExistence type="predicted"/>
<evidence type="ECO:0000256" key="2">
    <source>
        <dbReference type="ARBA" id="ARBA00022771"/>
    </source>
</evidence>
<dbReference type="Proteomes" id="UP000751190">
    <property type="component" value="Unassembled WGS sequence"/>
</dbReference>
<accession>A0A8J5XL51</accession>
<dbReference type="PROSITE" id="PS50176">
    <property type="entry name" value="ARM_REPEAT"/>
    <property type="match status" value="1"/>
</dbReference>
<keyword evidence="3" id="KW-0862">Zinc</keyword>
<evidence type="ECO:0000256" key="1">
    <source>
        <dbReference type="ARBA" id="ARBA00022723"/>
    </source>
</evidence>
<evidence type="ECO:0000313" key="8">
    <source>
        <dbReference type="Proteomes" id="UP000751190"/>
    </source>
</evidence>
<dbReference type="InterPro" id="IPR000225">
    <property type="entry name" value="Armadillo"/>
</dbReference>
<protein>
    <recommendedName>
        <fullName evidence="6">MYND-type domain-containing protein</fullName>
    </recommendedName>
</protein>
<dbReference type="SUPFAM" id="SSF48371">
    <property type="entry name" value="ARM repeat"/>
    <property type="match status" value="1"/>
</dbReference>
<dbReference type="InterPro" id="IPR016024">
    <property type="entry name" value="ARM-type_fold"/>
</dbReference>
<dbReference type="PROSITE" id="PS50865">
    <property type="entry name" value="ZF_MYND_2"/>
    <property type="match status" value="1"/>
</dbReference>
<sequence>MEHCRIVDPSRFPEVLPRALRGANDATIGAHRDALAVLSHDGVRPFRGRVAIARLHGRPELNGQRALVIAWRAPRYEVALDSGQGHVLLKPENLERLLDADDIVLGDDSSVRAALNSQALLWRAHTFGLACALRDRGDEPSRAEARERLQQLLDDSPADADDVRALALLADVERGDWEGAMRLLEQYGATGSWGADLASHLTPTWAWTTALVKVELHGKSSRARAACEAAIGVCPFAFSLLTGAEHHFYDQVETARFKHSMLAVGYLASGSNFERDLVEMNPTLLRSVSRVVLGRDGVAFYDETAALAYSYLFGACWSDAARALLLELGAKAFDAHKEWLMRSLGADAADMDAHARAPPTQPTAAAAPPLLAPTDALERCRHCARVRTAARPLKVCARCHAAAFCDERCQRACHRAHKPVCLAKAAERAEMGAEPGAAPPPQRQRVSLERSGTWDVPFSASVEFTHLANAVPAPSRAEDDPFHHRPRESMCEWYGLPDMSGARMARWSLPELAAMLNERAAGSVACVASRSAHYVAAMLREINSRFKAADGSVDLTVQKGRALHEALARAALGAMGAHVASEVVQKAGFGTLIVLASFEVVLQADDIVVGALRAGVRAIAAQPFSTVVCAGVSSVVIQLQRAHIELGWDRFPRAAVAASLMPALACALRMHREKLAENVCAVQNVCTAIELLVFDHHGGSLNDEQVRCAWECGVAVELAHALANGVHVGSRIFLMTTLMSLSHMVAGSTPAAFAAAHDAVLAGALPPIVALLEQRALAGGRVRDEELAFDVCNVLGNITAAGMDPDTPQRALARKRAAIDAGALPPLARLLRNGAVSAKLCNMALVAVKNIVGVLLCPVDTVYVDMGASSRAQAARDADLPRALRAYMARESSLRAAPFFHPGLVERVLSAITHQGAVQGSAGGVIEVGRGL</sequence>
<dbReference type="AlphaFoldDB" id="A0A8J5XL51"/>
<dbReference type="SMART" id="SM00185">
    <property type="entry name" value="ARM"/>
    <property type="match status" value="2"/>
</dbReference>
<dbReference type="InterPro" id="IPR002893">
    <property type="entry name" value="Znf_MYND"/>
</dbReference>
<evidence type="ECO:0000256" key="4">
    <source>
        <dbReference type="PROSITE-ProRule" id="PRU00134"/>
    </source>
</evidence>
<dbReference type="EMBL" id="JAGTXO010000007">
    <property type="protein sequence ID" value="KAG8466828.1"/>
    <property type="molecule type" value="Genomic_DNA"/>
</dbReference>
<evidence type="ECO:0000256" key="5">
    <source>
        <dbReference type="PROSITE-ProRule" id="PRU00259"/>
    </source>
</evidence>